<reference evidence="8" key="1">
    <citation type="submission" date="2018-05" db="EMBL/GenBank/DDBJ databases">
        <authorList>
            <person name="Lanie J.A."/>
            <person name="Ng W.-L."/>
            <person name="Kazmierczak K.M."/>
            <person name="Andrzejewski T.M."/>
            <person name="Davidsen T.M."/>
            <person name="Wayne K.J."/>
            <person name="Tettelin H."/>
            <person name="Glass J.I."/>
            <person name="Rusch D."/>
            <person name="Podicherti R."/>
            <person name="Tsui H.-C.T."/>
            <person name="Winkler M.E."/>
        </authorList>
    </citation>
    <scope>NUCLEOTIDE SEQUENCE</scope>
</reference>
<dbReference type="InterPro" id="IPR010043">
    <property type="entry name" value="UTase/UR"/>
</dbReference>
<dbReference type="SUPFAM" id="SSF109604">
    <property type="entry name" value="HD-domain/PDEase-like"/>
    <property type="match status" value="1"/>
</dbReference>
<dbReference type="PROSITE" id="PS51671">
    <property type="entry name" value="ACT"/>
    <property type="match status" value="1"/>
</dbReference>
<evidence type="ECO:0000313" key="8">
    <source>
        <dbReference type="EMBL" id="SUZ48380.1"/>
    </source>
</evidence>
<dbReference type="InterPro" id="IPR043519">
    <property type="entry name" value="NT_sf"/>
</dbReference>
<dbReference type="GO" id="GO:0016787">
    <property type="term" value="F:hydrolase activity"/>
    <property type="evidence" value="ECO:0007669"/>
    <property type="project" value="UniProtKB-KW"/>
</dbReference>
<dbReference type="CDD" id="cd04873">
    <property type="entry name" value="ACT_UUR-ACR-like"/>
    <property type="match status" value="1"/>
</dbReference>
<sequence length="1152" mass="133495">MDTNFSPIENYPFLSPFLFTEDLEELEEHKEDLLKHLQKVWRPLKVETDQTFEYLAAREKVFATVIAEYYEKQYNKIVESSLCTNNSFDTLSLNTRLLDSIIHAAFEYALADLPILKEKIKEDLKKEHQYKKRSLPKKNKKLDLIQTQIKKLESNPGEPEQRQMLKYYKSIEAELIHEIENHIERLKELEKHLPLAQKSKIKRDFLLNHLVIFARGGYGRAELSFASDRDLGYCLDTQQLGPGGSEICRQLIIHIEHLLRIAGIETAHQYFELNEDLSRFKDPGTIHTIPAILESRVLVGSNNLANALKRRFFQTLPYETFVLSQIRDYHDRAVPGLSHMNLKEDQGGLRSLQIPLWLAAATFGVFPNQTVDMLALLIQKRIISPRQGFKLCQALEFLYDLRNFSATAKKFHFDDEARESGLSEKDIQINIINDAAERLYLLKKQRFQNIDDFDRYRLQMVNHIQDLSQAILQRLLDRTIVRTFSNFQVVVHLGKRLIVEVHALEGLPQVPISLIFNDPSALLELFEYVGQSEYDLSFDLKDEMADLIRILTPDVIESYGSQISECFTKLMLTPFAANAWRIMFEICEPINAANQPRTLMGCFIPETNKMRFLLRNLAYHQHPVCTHTLNALDRTQKELDRLKKDYPELHQYLEPKHILALKWGVLFHDVGKIDPRSEHEVSGTAMAVKALERIGYDDQELFTLVSLLIVHHMTVVQLSRTSAYFDQALQRFFEIADRNLINVILLFLCNISDYISVSDGNARSTRGLRTFFEETYRVFAEMRPTKMQKDSIDFIQTYLDIKKTDLETDTRIDLLINRSLSENLESVLLAPLEHISHEERKLLEKSEDELHALWRDLKLGSLDKQSTDQTTDKFIRTIRQSLSNKTLMALTGLYSPMINWFFAAFPNRFLLSSPPGMLAENLSIFNRLERPAIVNVITNARGRLNGLLIYVHDQPQIHSRIAYTLNLKHLNIESAKINQIQFASGKVAFCYYLKVSKSDEDNVIFPRELETSIRRNTPPAFKIQSHTFLYDTKLQLEYLKDDKKGYMVKETNNDAPRDFPILNGDSRDKTDFSRQDKNYLRIKITAEDAPLVYYKMVSAFDYVGVTIQQAVITTIGHQVIDTFYITPSDHKKIVKSDFEESLKQVLMSPSVI</sequence>
<feature type="coiled-coil region" evidence="6">
    <location>
        <begin position="625"/>
        <end position="652"/>
    </location>
</feature>
<keyword evidence="1" id="KW-0808">Transferase</keyword>
<name>A0A381N190_9ZZZZ</name>
<dbReference type="InterPro" id="IPR013546">
    <property type="entry name" value="PII_UdlTrfase/GS_AdlTrfase"/>
</dbReference>
<accession>A0A381N190</accession>
<evidence type="ECO:0000256" key="3">
    <source>
        <dbReference type="ARBA" id="ARBA00022801"/>
    </source>
</evidence>
<evidence type="ECO:0000256" key="2">
    <source>
        <dbReference type="ARBA" id="ARBA00022695"/>
    </source>
</evidence>
<dbReference type="SUPFAM" id="SSF81301">
    <property type="entry name" value="Nucleotidyltransferase"/>
    <property type="match status" value="1"/>
</dbReference>
<evidence type="ECO:0000256" key="1">
    <source>
        <dbReference type="ARBA" id="ARBA00022679"/>
    </source>
</evidence>
<feature type="coiled-coil region" evidence="6">
    <location>
        <begin position="135"/>
        <end position="199"/>
    </location>
</feature>
<dbReference type="EMBL" id="UINC01000066">
    <property type="protein sequence ID" value="SUZ48380.1"/>
    <property type="molecule type" value="Genomic_DNA"/>
</dbReference>
<keyword evidence="5" id="KW-0511">Multifunctional enzyme</keyword>
<proteinExistence type="predicted"/>
<evidence type="ECO:0000256" key="4">
    <source>
        <dbReference type="ARBA" id="ARBA00022842"/>
    </source>
</evidence>
<protein>
    <recommendedName>
        <fullName evidence="7">ACT domain-containing protein</fullName>
    </recommendedName>
</protein>
<feature type="domain" description="ACT" evidence="7">
    <location>
        <begin position="1081"/>
        <end position="1152"/>
    </location>
</feature>
<dbReference type="Gene3D" id="1.10.3090.10">
    <property type="entry name" value="cca-adding enzyme, domain 2"/>
    <property type="match status" value="1"/>
</dbReference>
<keyword evidence="2" id="KW-0548">Nucleotidyltransferase</keyword>
<gene>
    <name evidence="8" type="ORF">METZ01_LOCUS1234</name>
</gene>
<dbReference type="AlphaFoldDB" id="A0A381N190"/>
<evidence type="ECO:0000256" key="5">
    <source>
        <dbReference type="ARBA" id="ARBA00023268"/>
    </source>
</evidence>
<evidence type="ECO:0000256" key="6">
    <source>
        <dbReference type="SAM" id="Coils"/>
    </source>
</evidence>
<organism evidence="8">
    <name type="scientific">marine metagenome</name>
    <dbReference type="NCBI Taxonomy" id="408172"/>
    <lineage>
        <taxon>unclassified sequences</taxon>
        <taxon>metagenomes</taxon>
        <taxon>ecological metagenomes</taxon>
    </lineage>
</organism>
<evidence type="ECO:0000259" key="7">
    <source>
        <dbReference type="PROSITE" id="PS51671"/>
    </source>
</evidence>
<dbReference type="PANTHER" id="PTHR47320:SF1">
    <property type="entry name" value="BIFUNCTIONAL URIDYLYLTRANSFERASE_URIDYLYL-REMOVING ENZYME"/>
    <property type="match status" value="1"/>
</dbReference>
<keyword evidence="3" id="KW-0378">Hydrolase</keyword>
<dbReference type="PANTHER" id="PTHR47320">
    <property type="entry name" value="BIFUNCTIONAL URIDYLYLTRANSFERASE/URIDYLYL-REMOVING ENZYME"/>
    <property type="match status" value="1"/>
</dbReference>
<dbReference type="InterPro" id="IPR002912">
    <property type="entry name" value="ACT_dom"/>
</dbReference>
<dbReference type="GO" id="GO:0008773">
    <property type="term" value="F:[protein-PII] uridylyltransferase activity"/>
    <property type="evidence" value="ECO:0007669"/>
    <property type="project" value="InterPro"/>
</dbReference>
<dbReference type="Pfam" id="PF08335">
    <property type="entry name" value="GlnD_UR_UTase"/>
    <property type="match status" value="1"/>
</dbReference>
<keyword evidence="4" id="KW-0460">Magnesium</keyword>
<keyword evidence="6" id="KW-0175">Coiled coil</keyword>